<keyword evidence="2" id="KW-0812">Transmembrane</keyword>
<organism evidence="4 5">
    <name type="scientific">Roridomyces roridus</name>
    <dbReference type="NCBI Taxonomy" id="1738132"/>
    <lineage>
        <taxon>Eukaryota</taxon>
        <taxon>Fungi</taxon>
        <taxon>Dikarya</taxon>
        <taxon>Basidiomycota</taxon>
        <taxon>Agaricomycotina</taxon>
        <taxon>Agaricomycetes</taxon>
        <taxon>Agaricomycetidae</taxon>
        <taxon>Agaricales</taxon>
        <taxon>Marasmiineae</taxon>
        <taxon>Mycenaceae</taxon>
        <taxon>Roridomyces</taxon>
    </lineage>
</organism>
<dbReference type="EMBL" id="JARKIF010000045">
    <property type="protein sequence ID" value="KAJ7608415.1"/>
    <property type="molecule type" value="Genomic_DNA"/>
</dbReference>
<keyword evidence="2" id="KW-1133">Transmembrane helix</keyword>
<evidence type="ECO:0000259" key="3">
    <source>
        <dbReference type="Pfam" id="PF20152"/>
    </source>
</evidence>
<gene>
    <name evidence="4" type="ORF">FB45DRAFT_946658</name>
</gene>
<dbReference type="Pfam" id="PF20152">
    <property type="entry name" value="DUF6534"/>
    <property type="match status" value="1"/>
</dbReference>
<evidence type="ECO:0000313" key="5">
    <source>
        <dbReference type="Proteomes" id="UP001221142"/>
    </source>
</evidence>
<proteinExistence type="predicted"/>
<feature type="domain" description="DUF6534" evidence="3">
    <location>
        <begin position="207"/>
        <end position="293"/>
    </location>
</feature>
<feature type="transmembrane region" description="Helical" evidence="2">
    <location>
        <begin position="51"/>
        <end position="74"/>
    </location>
</feature>
<dbReference type="Proteomes" id="UP001221142">
    <property type="component" value="Unassembled WGS sequence"/>
</dbReference>
<evidence type="ECO:0000256" key="2">
    <source>
        <dbReference type="SAM" id="Phobius"/>
    </source>
</evidence>
<reference evidence="4" key="1">
    <citation type="submission" date="2023-03" db="EMBL/GenBank/DDBJ databases">
        <title>Massive genome expansion in bonnet fungi (Mycena s.s.) driven by repeated elements and novel gene families across ecological guilds.</title>
        <authorList>
            <consortium name="Lawrence Berkeley National Laboratory"/>
            <person name="Harder C.B."/>
            <person name="Miyauchi S."/>
            <person name="Viragh M."/>
            <person name="Kuo A."/>
            <person name="Thoen E."/>
            <person name="Andreopoulos B."/>
            <person name="Lu D."/>
            <person name="Skrede I."/>
            <person name="Drula E."/>
            <person name="Henrissat B."/>
            <person name="Morin E."/>
            <person name="Kohler A."/>
            <person name="Barry K."/>
            <person name="LaButti K."/>
            <person name="Morin E."/>
            <person name="Salamov A."/>
            <person name="Lipzen A."/>
            <person name="Mereny Z."/>
            <person name="Hegedus B."/>
            <person name="Baldrian P."/>
            <person name="Stursova M."/>
            <person name="Weitz H."/>
            <person name="Taylor A."/>
            <person name="Grigoriev I.V."/>
            <person name="Nagy L.G."/>
            <person name="Martin F."/>
            <person name="Kauserud H."/>
        </authorList>
    </citation>
    <scope>NUCLEOTIDE SEQUENCE</scope>
    <source>
        <strain evidence="4">9284</strain>
    </source>
</reference>
<sequence>MDPHRRVRVEDPTKKSNLTPGSRSSCSRLSRLTMSSNCTSNPTQAVINETFGALVAGLMVQQFFLGIIALQFGLYYRRFVGRDPRLYLYLVGALFVLNVFEAVTDFHVLYRTTVVHFGDYDFFDLQTWTMWAEPGLTALVGCVAQIFFMERCWKLTKKSCTVFILLSFLVLLSLGSGLAVSVSFFRVKLFSQLAKIPIPITFWLSSTAVTDMTIAAILSVALWRSKTAFKKTETVINRLVILTVETSLVTALIALLNLVLYFARISTAYHLYPQFSICRIYTITVLTTLLARDEIRVDLDGRTYWSSGGLGIGTGAQEGEIGMGMGVKVKVNTVIEHDSPSPAPSIIECEEEPAKIPDGNLRKSIVSWDEAV</sequence>
<feature type="region of interest" description="Disordered" evidence="1">
    <location>
        <begin position="1"/>
        <end position="27"/>
    </location>
</feature>
<dbReference type="PANTHER" id="PTHR40465">
    <property type="entry name" value="CHROMOSOME 1, WHOLE GENOME SHOTGUN SEQUENCE"/>
    <property type="match status" value="1"/>
</dbReference>
<keyword evidence="5" id="KW-1185">Reference proteome</keyword>
<name>A0AAD7FB60_9AGAR</name>
<feature type="transmembrane region" description="Helical" evidence="2">
    <location>
        <begin position="130"/>
        <end position="148"/>
    </location>
</feature>
<comment type="caution">
    <text evidence="4">The sequence shown here is derived from an EMBL/GenBank/DDBJ whole genome shotgun (WGS) entry which is preliminary data.</text>
</comment>
<dbReference type="AlphaFoldDB" id="A0AAD7FB60"/>
<evidence type="ECO:0000313" key="4">
    <source>
        <dbReference type="EMBL" id="KAJ7608415.1"/>
    </source>
</evidence>
<feature type="transmembrane region" description="Helical" evidence="2">
    <location>
        <begin position="160"/>
        <end position="180"/>
    </location>
</feature>
<dbReference type="InterPro" id="IPR045339">
    <property type="entry name" value="DUF6534"/>
</dbReference>
<feature type="transmembrane region" description="Helical" evidence="2">
    <location>
        <begin position="200"/>
        <end position="223"/>
    </location>
</feature>
<dbReference type="PANTHER" id="PTHR40465:SF1">
    <property type="entry name" value="DUF6534 DOMAIN-CONTAINING PROTEIN"/>
    <property type="match status" value="1"/>
</dbReference>
<keyword evidence="2" id="KW-0472">Membrane</keyword>
<feature type="transmembrane region" description="Helical" evidence="2">
    <location>
        <begin position="235"/>
        <end position="263"/>
    </location>
</feature>
<evidence type="ECO:0000256" key="1">
    <source>
        <dbReference type="SAM" id="MobiDB-lite"/>
    </source>
</evidence>
<feature type="transmembrane region" description="Helical" evidence="2">
    <location>
        <begin position="86"/>
        <end position="110"/>
    </location>
</feature>
<feature type="compositionally biased region" description="Basic and acidic residues" evidence="1">
    <location>
        <begin position="1"/>
        <end position="14"/>
    </location>
</feature>
<protein>
    <recommendedName>
        <fullName evidence="3">DUF6534 domain-containing protein</fullName>
    </recommendedName>
</protein>
<accession>A0AAD7FB60</accession>